<gene>
    <name evidence="1" type="ORF">PsorP6_002098</name>
</gene>
<evidence type="ECO:0000313" key="1">
    <source>
        <dbReference type="EMBL" id="KAI9920831.1"/>
    </source>
</evidence>
<protein>
    <submittedName>
        <fullName evidence="1">Uncharacterized protein</fullName>
    </submittedName>
</protein>
<comment type="caution">
    <text evidence="1">The sequence shown here is derived from an EMBL/GenBank/DDBJ whole genome shotgun (WGS) entry which is preliminary data.</text>
</comment>
<accession>A0ACC0WRA9</accession>
<dbReference type="Proteomes" id="UP001163321">
    <property type="component" value="Chromosome 1"/>
</dbReference>
<name>A0ACC0WRA9_9STRA</name>
<reference evidence="1 2" key="1">
    <citation type="journal article" date="2022" name="bioRxiv">
        <title>The genome of the oomycete Peronosclerospora sorghi, a cosmopolitan pathogen of maize and sorghum, is inflated with dispersed pseudogenes.</title>
        <authorList>
            <person name="Fletcher K."/>
            <person name="Martin F."/>
            <person name="Isakeit T."/>
            <person name="Cavanaugh K."/>
            <person name="Magill C."/>
            <person name="Michelmore R."/>
        </authorList>
    </citation>
    <scope>NUCLEOTIDE SEQUENCE [LARGE SCALE GENOMIC DNA]</scope>
    <source>
        <strain evidence="1">P6</strain>
    </source>
</reference>
<sequence length="122" mass="13107">MTFSSATKPRKSTFGARCTAAVSISLALGFSARKFNRDMFAHAIQNLKNASISSNQPRWYIPMPSIVPLVTGLSHCYAVNGCRSYKLGDVELCGGASSITIWQLRILFSSETVLTVASAGSI</sequence>
<proteinExistence type="predicted"/>
<evidence type="ECO:0000313" key="2">
    <source>
        <dbReference type="Proteomes" id="UP001163321"/>
    </source>
</evidence>
<organism evidence="1 2">
    <name type="scientific">Peronosclerospora sorghi</name>
    <dbReference type="NCBI Taxonomy" id="230839"/>
    <lineage>
        <taxon>Eukaryota</taxon>
        <taxon>Sar</taxon>
        <taxon>Stramenopiles</taxon>
        <taxon>Oomycota</taxon>
        <taxon>Peronosporomycetes</taxon>
        <taxon>Peronosporales</taxon>
        <taxon>Peronosporaceae</taxon>
        <taxon>Peronosclerospora</taxon>
    </lineage>
</organism>
<keyword evidence="2" id="KW-1185">Reference proteome</keyword>
<dbReference type="EMBL" id="CM047580">
    <property type="protein sequence ID" value="KAI9920831.1"/>
    <property type="molecule type" value="Genomic_DNA"/>
</dbReference>